<name>A0A0N1IQ35_PAPMA</name>
<dbReference type="EMBL" id="KQ459838">
    <property type="protein sequence ID" value="KPJ19750.1"/>
    <property type="molecule type" value="Genomic_DNA"/>
</dbReference>
<evidence type="ECO:0000256" key="4">
    <source>
        <dbReference type="ARBA" id="ARBA00023136"/>
    </source>
</evidence>
<keyword evidence="3 5" id="KW-1133">Transmembrane helix</keyword>
<evidence type="ECO:0000313" key="6">
    <source>
        <dbReference type="EMBL" id="KPJ19750.1"/>
    </source>
</evidence>
<feature type="transmembrane region" description="Helical" evidence="5">
    <location>
        <begin position="244"/>
        <end position="265"/>
    </location>
</feature>
<protein>
    <submittedName>
        <fullName evidence="6">Facilitated trehalose transporter Tret1</fullName>
    </submittedName>
</protein>
<feature type="transmembrane region" description="Helical" evidence="5">
    <location>
        <begin position="137"/>
        <end position="156"/>
    </location>
</feature>
<feature type="transmembrane region" description="Helical" evidence="5">
    <location>
        <begin position="201"/>
        <end position="232"/>
    </location>
</feature>
<dbReference type="SUPFAM" id="SSF103473">
    <property type="entry name" value="MFS general substrate transporter"/>
    <property type="match status" value="2"/>
</dbReference>
<dbReference type="Proteomes" id="UP000053240">
    <property type="component" value="Unassembled WGS sequence"/>
</dbReference>
<comment type="subcellular location">
    <subcellularLocation>
        <location evidence="1">Membrane</location>
    </subcellularLocation>
</comment>
<dbReference type="AlphaFoldDB" id="A0A0N1IQ35"/>
<dbReference type="PANTHER" id="PTHR48021:SF33">
    <property type="entry name" value="AT22075P-RELATED"/>
    <property type="match status" value="1"/>
</dbReference>
<reference evidence="6 7" key="1">
    <citation type="journal article" date="2015" name="Nat. Commun.">
        <title>Outbred genome sequencing and CRISPR/Cas9 gene editing in butterflies.</title>
        <authorList>
            <person name="Li X."/>
            <person name="Fan D."/>
            <person name="Zhang W."/>
            <person name="Liu G."/>
            <person name="Zhang L."/>
            <person name="Zhao L."/>
            <person name="Fang X."/>
            <person name="Chen L."/>
            <person name="Dong Y."/>
            <person name="Chen Y."/>
            <person name="Ding Y."/>
            <person name="Zhao R."/>
            <person name="Feng M."/>
            <person name="Zhu Y."/>
            <person name="Feng Y."/>
            <person name="Jiang X."/>
            <person name="Zhu D."/>
            <person name="Xiang H."/>
            <person name="Feng X."/>
            <person name="Li S."/>
            <person name="Wang J."/>
            <person name="Zhang G."/>
            <person name="Kronforst M.R."/>
            <person name="Wang W."/>
        </authorList>
    </citation>
    <scope>NUCLEOTIDE SEQUENCE [LARGE SCALE GENOMIC DNA]</scope>
    <source>
        <strain evidence="6">Ya'a_city_454_Pm</strain>
        <tissue evidence="6">Whole body</tissue>
    </source>
</reference>
<organism evidence="6 7">
    <name type="scientific">Papilio machaon</name>
    <name type="common">Old World swallowtail butterfly</name>
    <dbReference type="NCBI Taxonomy" id="76193"/>
    <lineage>
        <taxon>Eukaryota</taxon>
        <taxon>Metazoa</taxon>
        <taxon>Ecdysozoa</taxon>
        <taxon>Arthropoda</taxon>
        <taxon>Hexapoda</taxon>
        <taxon>Insecta</taxon>
        <taxon>Pterygota</taxon>
        <taxon>Neoptera</taxon>
        <taxon>Endopterygota</taxon>
        <taxon>Lepidoptera</taxon>
        <taxon>Glossata</taxon>
        <taxon>Ditrysia</taxon>
        <taxon>Papilionoidea</taxon>
        <taxon>Papilionidae</taxon>
        <taxon>Papilioninae</taxon>
        <taxon>Papilio</taxon>
    </lineage>
</organism>
<evidence type="ECO:0000313" key="7">
    <source>
        <dbReference type="Proteomes" id="UP000053240"/>
    </source>
</evidence>
<dbReference type="InterPro" id="IPR050549">
    <property type="entry name" value="MFS_Trehalose_Transporter"/>
</dbReference>
<evidence type="ECO:0000256" key="1">
    <source>
        <dbReference type="ARBA" id="ARBA00004370"/>
    </source>
</evidence>
<dbReference type="GO" id="GO:0016020">
    <property type="term" value="C:membrane"/>
    <property type="evidence" value="ECO:0007669"/>
    <property type="project" value="UniProtKB-SubCell"/>
</dbReference>
<gene>
    <name evidence="6" type="ORF">RR48_04722</name>
</gene>
<accession>A0A0N1IQ35</accession>
<dbReference type="InterPro" id="IPR005828">
    <property type="entry name" value="MFS_sugar_transport-like"/>
</dbReference>
<keyword evidence="7" id="KW-1185">Reference proteome</keyword>
<dbReference type="GO" id="GO:0022857">
    <property type="term" value="F:transmembrane transporter activity"/>
    <property type="evidence" value="ECO:0007669"/>
    <property type="project" value="InterPro"/>
</dbReference>
<dbReference type="InParanoid" id="A0A0N1IQ35"/>
<evidence type="ECO:0000256" key="2">
    <source>
        <dbReference type="ARBA" id="ARBA00022692"/>
    </source>
</evidence>
<dbReference type="Gene3D" id="1.20.1250.20">
    <property type="entry name" value="MFS general substrate transporter like domains"/>
    <property type="match status" value="2"/>
</dbReference>
<feature type="transmembrane region" description="Helical" evidence="5">
    <location>
        <begin position="271"/>
        <end position="289"/>
    </location>
</feature>
<keyword evidence="4 5" id="KW-0472">Membrane</keyword>
<sequence length="366" mass="41114">MDERLPRSDNSVSVIGRFSVVFSEEKRTSVEDGHVYMMPIDRQSETCLSETSRDLQCRFTYRGIPLTQCLRYTGINKYLSHLQRVPLIELAWVVVSICYNVVAILTAVFISGFSGCMILVVPIYVSEICQESIRGTMTSGVMVFYGLGMLASYLMGGYLSYEGMIYVCLSMSVLGFLFLVLLKESPIHLMRKGLEKLAWVVVSICYNVVAILTAVFISGFSGCMILVVPIYVSEICQESIRGTMTSGVMVFYGLGMLASYLMGGYLSYDGMIYVCLSMSILGFLLLVLLKESPIHLMRKGLEKDAAKVIAYYRGVKVTSKTVEEEIQMIRRAMNPDFDDLTPEVEKLQPELKGKPKMSTWKFFSTF</sequence>
<feature type="transmembrane region" description="Helical" evidence="5">
    <location>
        <begin position="163"/>
        <end position="181"/>
    </location>
</feature>
<dbReference type="InterPro" id="IPR036259">
    <property type="entry name" value="MFS_trans_sf"/>
</dbReference>
<feature type="transmembrane region" description="Helical" evidence="5">
    <location>
        <begin position="92"/>
        <end position="125"/>
    </location>
</feature>
<evidence type="ECO:0000256" key="3">
    <source>
        <dbReference type="ARBA" id="ARBA00022989"/>
    </source>
</evidence>
<keyword evidence="2 5" id="KW-0812">Transmembrane</keyword>
<dbReference type="PANTHER" id="PTHR48021">
    <property type="match status" value="1"/>
</dbReference>
<proteinExistence type="predicted"/>
<evidence type="ECO:0000256" key="5">
    <source>
        <dbReference type="SAM" id="Phobius"/>
    </source>
</evidence>
<dbReference type="Pfam" id="PF00083">
    <property type="entry name" value="Sugar_tr"/>
    <property type="match status" value="2"/>
</dbReference>